<keyword evidence="2" id="KW-1185">Reference proteome</keyword>
<protein>
    <submittedName>
        <fullName evidence="1">16211_t:CDS:1</fullName>
    </submittedName>
</protein>
<proteinExistence type="predicted"/>
<dbReference type="EMBL" id="CAJVQC010000154">
    <property type="protein sequence ID" value="CAG8462237.1"/>
    <property type="molecule type" value="Genomic_DNA"/>
</dbReference>
<evidence type="ECO:0000313" key="1">
    <source>
        <dbReference type="EMBL" id="CAG8462237.1"/>
    </source>
</evidence>
<organism evidence="1 2">
    <name type="scientific">Racocetra persica</name>
    <dbReference type="NCBI Taxonomy" id="160502"/>
    <lineage>
        <taxon>Eukaryota</taxon>
        <taxon>Fungi</taxon>
        <taxon>Fungi incertae sedis</taxon>
        <taxon>Mucoromycota</taxon>
        <taxon>Glomeromycotina</taxon>
        <taxon>Glomeromycetes</taxon>
        <taxon>Diversisporales</taxon>
        <taxon>Gigasporaceae</taxon>
        <taxon>Racocetra</taxon>
    </lineage>
</organism>
<gene>
    <name evidence="1" type="ORF">RPERSI_LOCUS205</name>
</gene>
<dbReference type="Proteomes" id="UP000789920">
    <property type="component" value="Unassembled WGS sequence"/>
</dbReference>
<comment type="caution">
    <text evidence="1">The sequence shown here is derived from an EMBL/GenBank/DDBJ whole genome shotgun (WGS) entry which is preliminary data.</text>
</comment>
<evidence type="ECO:0000313" key="2">
    <source>
        <dbReference type="Proteomes" id="UP000789920"/>
    </source>
</evidence>
<sequence>MIITITRQTKIEGVLPHKEASFFVQRVSNYNESNNDIKGNKISNTEIIDYKILNDKQKTIFRRIESYYYRILIGCQVEPLKIIIIETANIAIFNINDETIYSVFSILIPIGNNLDITGEQFTL</sequence>
<name>A0ACA9KAY7_9GLOM</name>
<accession>A0ACA9KAY7</accession>
<reference evidence="1" key="1">
    <citation type="submission" date="2021-06" db="EMBL/GenBank/DDBJ databases">
        <authorList>
            <person name="Kallberg Y."/>
            <person name="Tangrot J."/>
            <person name="Rosling A."/>
        </authorList>
    </citation>
    <scope>NUCLEOTIDE SEQUENCE</scope>
    <source>
        <strain evidence="1">MA461A</strain>
    </source>
</reference>